<gene>
    <name evidence="1" type="ORF">GSCOC_T00000058001</name>
</gene>
<accession>A0A068VCR1</accession>
<dbReference type="PhylomeDB" id="A0A068VCR1"/>
<protein>
    <submittedName>
        <fullName evidence="1">DH200=94 genomic scaffold, scaffold_249</fullName>
    </submittedName>
</protein>
<organism evidence="1 2">
    <name type="scientific">Coffea canephora</name>
    <name type="common">Robusta coffee</name>
    <dbReference type="NCBI Taxonomy" id="49390"/>
    <lineage>
        <taxon>Eukaryota</taxon>
        <taxon>Viridiplantae</taxon>
        <taxon>Streptophyta</taxon>
        <taxon>Embryophyta</taxon>
        <taxon>Tracheophyta</taxon>
        <taxon>Spermatophyta</taxon>
        <taxon>Magnoliopsida</taxon>
        <taxon>eudicotyledons</taxon>
        <taxon>Gunneridae</taxon>
        <taxon>Pentapetalae</taxon>
        <taxon>asterids</taxon>
        <taxon>lamiids</taxon>
        <taxon>Gentianales</taxon>
        <taxon>Rubiaceae</taxon>
        <taxon>Ixoroideae</taxon>
        <taxon>Gardenieae complex</taxon>
        <taxon>Bertiereae - Coffeeae clade</taxon>
        <taxon>Coffeeae</taxon>
        <taxon>Coffea</taxon>
    </lineage>
</organism>
<keyword evidence="2" id="KW-1185">Reference proteome</keyword>
<dbReference type="Proteomes" id="UP000295252">
    <property type="component" value="Unassembled WGS sequence"/>
</dbReference>
<name>A0A068VCR1_COFCA</name>
<dbReference type="EMBL" id="HG739333">
    <property type="protein sequence ID" value="CDP18521.1"/>
    <property type="molecule type" value="Genomic_DNA"/>
</dbReference>
<dbReference type="OrthoDB" id="1745312at2759"/>
<evidence type="ECO:0000313" key="1">
    <source>
        <dbReference type="EMBL" id="CDP18521.1"/>
    </source>
</evidence>
<proteinExistence type="predicted"/>
<dbReference type="Gramene" id="CDP18521">
    <property type="protein sequence ID" value="CDP18521"/>
    <property type="gene ID" value="GSCOC_T00000058001"/>
</dbReference>
<reference evidence="2" key="1">
    <citation type="journal article" date="2014" name="Science">
        <title>The coffee genome provides insight into the convergent evolution of caffeine biosynthesis.</title>
        <authorList>
            <person name="Denoeud F."/>
            <person name="Carretero-Paulet L."/>
            <person name="Dereeper A."/>
            <person name="Droc G."/>
            <person name="Guyot R."/>
            <person name="Pietrella M."/>
            <person name="Zheng C."/>
            <person name="Alberti A."/>
            <person name="Anthony F."/>
            <person name="Aprea G."/>
            <person name="Aury J.M."/>
            <person name="Bento P."/>
            <person name="Bernard M."/>
            <person name="Bocs S."/>
            <person name="Campa C."/>
            <person name="Cenci A."/>
            <person name="Combes M.C."/>
            <person name="Crouzillat D."/>
            <person name="Da Silva C."/>
            <person name="Daddiego L."/>
            <person name="De Bellis F."/>
            <person name="Dussert S."/>
            <person name="Garsmeur O."/>
            <person name="Gayraud T."/>
            <person name="Guignon V."/>
            <person name="Jahn K."/>
            <person name="Jamilloux V."/>
            <person name="Joet T."/>
            <person name="Labadie K."/>
            <person name="Lan T."/>
            <person name="Leclercq J."/>
            <person name="Lepelley M."/>
            <person name="Leroy T."/>
            <person name="Li L.T."/>
            <person name="Librado P."/>
            <person name="Lopez L."/>
            <person name="Munoz A."/>
            <person name="Noel B."/>
            <person name="Pallavicini A."/>
            <person name="Perrotta G."/>
            <person name="Poncet V."/>
            <person name="Pot D."/>
            <person name="Priyono X."/>
            <person name="Rigoreau M."/>
            <person name="Rouard M."/>
            <person name="Rozas J."/>
            <person name="Tranchant-Dubreuil C."/>
            <person name="VanBuren R."/>
            <person name="Zhang Q."/>
            <person name="Andrade A.C."/>
            <person name="Argout X."/>
            <person name="Bertrand B."/>
            <person name="de Kochko A."/>
            <person name="Graziosi G."/>
            <person name="Henry R.J."/>
            <person name="Jayarama X."/>
            <person name="Ming R."/>
            <person name="Nagai C."/>
            <person name="Rounsley S."/>
            <person name="Sankoff D."/>
            <person name="Giuliano G."/>
            <person name="Albert V.A."/>
            <person name="Wincker P."/>
            <person name="Lashermes P."/>
        </authorList>
    </citation>
    <scope>NUCLEOTIDE SEQUENCE [LARGE SCALE GENOMIC DNA]</scope>
    <source>
        <strain evidence="2">cv. DH200-94</strain>
    </source>
</reference>
<dbReference type="AlphaFoldDB" id="A0A068VCR1"/>
<evidence type="ECO:0000313" key="2">
    <source>
        <dbReference type="Proteomes" id="UP000295252"/>
    </source>
</evidence>
<sequence length="99" mass="11197">MEPPPLESSAISIALSRSSLGLLCQKWRTSPKNQRKNYSGCNLRTNLSEVALDAEECCWRGINNMVEIRKNRKEESLRKKLLQNAFAVQSDTSSVEKNV</sequence>
<dbReference type="InParanoid" id="A0A068VCR1"/>